<comment type="caution">
    <text evidence="2">The sequence shown here is derived from an EMBL/GenBank/DDBJ whole genome shotgun (WGS) entry which is preliminary data.</text>
</comment>
<evidence type="ECO:0000259" key="1">
    <source>
        <dbReference type="Pfam" id="PF01863"/>
    </source>
</evidence>
<dbReference type="CDD" id="cd07344">
    <property type="entry name" value="M48_yhfN_like"/>
    <property type="match status" value="1"/>
</dbReference>
<dbReference type="Gene3D" id="3.30.2010.10">
    <property type="entry name" value="Metalloproteases ('zincins'), catalytic domain"/>
    <property type="match status" value="1"/>
</dbReference>
<dbReference type="PANTHER" id="PTHR30399">
    <property type="entry name" value="UNCHARACTERIZED PROTEIN YGJP"/>
    <property type="match status" value="1"/>
</dbReference>
<proteinExistence type="predicted"/>
<gene>
    <name evidence="2" type="ORF">KTH89_06000</name>
</gene>
<sequence>MNYLDEYSFPIELNRKNIKNLYIRIVPPDGVVRISAPRRMSDRLIKDAIEKRLTWIMTHRSSMLQRAAEPVHNYKSGDQVFYFGRKYPVQSVRGRRGDAVTFDGRKLLIPCWEGQTIEEAESILYRWYAEQLQNEAEPLLEKWQAEIGVSVTRCTLRKMKTRWGSCNVRDRRISLNLHLVKYPMQCLEYVIVHELVHLLEKGHNAVFWGYVERFYPDWRKAKSILNSEGIWG</sequence>
<dbReference type="InterPro" id="IPR053136">
    <property type="entry name" value="UTP_pyrophosphatase-like"/>
</dbReference>
<evidence type="ECO:0000313" key="3">
    <source>
        <dbReference type="Proteomes" id="UP000712157"/>
    </source>
</evidence>
<name>A0A949NE82_9FIRM</name>
<accession>A0A949NE82</accession>
<keyword evidence="3" id="KW-1185">Reference proteome</keyword>
<dbReference type="Pfam" id="PF01863">
    <property type="entry name" value="YgjP-like"/>
    <property type="match status" value="1"/>
</dbReference>
<dbReference type="RefSeq" id="WP_238721038.1">
    <property type="nucleotide sequence ID" value="NZ_JAHQCW010000007.1"/>
</dbReference>
<dbReference type="PANTHER" id="PTHR30399:SF1">
    <property type="entry name" value="UTP PYROPHOSPHATASE"/>
    <property type="match status" value="1"/>
</dbReference>
<evidence type="ECO:0000313" key="2">
    <source>
        <dbReference type="EMBL" id="MBU9736084.1"/>
    </source>
</evidence>
<dbReference type="AlphaFoldDB" id="A0A949NE82"/>
<protein>
    <submittedName>
        <fullName evidence="2">M48 family metallopeptidase</fullName>
    </submittedName>
</protein>
<feature type="domain" description="YgjP-like metallopeptidase" evidence="1">
    <location>
        <begin position="20"/>
        <end position="227"/>
    </location>
</feature>
<dbReference type="EMBL" id="JAHQCW010000007">
    <property type="protein sequence ID" value="MBU9736084.1"/>
    <property type="molecule type" value="Genomic_DNA"/>
</dbReference>
<organism evidence="2 3">
    <name type="scientific">Diplocloster agilis</name>
    <dbReference type="NCBI Taxonomy" id="2850323"/>
    <lineage>
        <taxon>Bacteria</taxon>
        <taxon>Bacillati</taxon>
        <taxon>Bacillota</taxon>
        <taxon>Clostridia</taxon>
        <taxon>Lachnospirales</taxon>
        <taxon>Lachnospiraceae</taxon>
        <taxon>Diplocloster</taxon>
    </lineage>
</organism>
<reference evidence="2" key="1">
    <citation type="submission" date="2021-06" db="EMBL/GenBank/DDBJ databases">
        <title>Description of novel taxa of the family Lachnospiraceae.</title>
        <authorList>
            <person name="Chaplin A.V."/>
            <person name="Sokolova S.R."/>
            <person name="Pikina A.P."/>
            <person name="Korzhanova M."/>
            <person name="Belova V."/>
            <person name="Korostin D."/>
            <person name="Efimov B.A."/>
        </authorList>
    </citation>
    <scope>NUCLEOTIDE SEQUENCE</scope>
    <source>
        <strain evidence="2">ASD5720</strain>
    </source>
</reference>
<dbReference type="Proteomes" id="UP000712157">
    <property type="component" value="Unassembled WGS sequence"/>
</dbReference>
<dbReference type="InterPro" id="IPR002725">
    <property type="entry name" value="YgjP-like_metallopeptidase"/>
</dbReference>